<reference evidence="2 3" key="1">
    <citation type="submission" date="2019-07" db="EMBL/GenBank/DDBJ databases">
        <authorList>
            <person name="Friedrich A."/>
            <person name="Schacherer J."/>
        </authorList>
    </citation>
    <scope>NUCLEOTIDE SEQUENCE [LARGE SCALE GENOMIC DNA]</scope>
</reference>
<proteinExistence type="predicted"/>
<gene>
    <name evidence="2" type="ORF">DEBR0S3_04368G</name>
</gene>
<feature type="compositionally biased region" description="Basic and acidic residues" evidence="1">
    <location>
        <begin position="443"/>
        <end position="453"/>
    </location>
</feature>
<evidence type="ECO:0000313" key="3">
    <source>
        <dbReference type="Proteomes" id="UP000478008"/>
    </source>
</evidence>
<feature type="compositionally biased region" description="Acidic residues" evidence="1">
    <location>
        <begin position="629"/>
        <end position="642"/>
    </location>
</feature>
<accession>A0A7D9H1R7</accession>
<dbReference type="AlphaFoldDB" id="A0A7D9H1R7"/>
<sequence>MILYINGIIYRVINPLRFFQYFFRWLLGRIPQFYVIALFDTDYLKYLTHLQRSGDYLTGNLGPKIIRRSSYKKLGPAYQANIKRTVTCTPVVFIMPYIIRMCDPDPSVKHSEKQVEPHFRNRPKESREPFDEEDDDLKETITDFKRLLDHFELPAELTTVPAKRVTRLLRKASRSVSKEPVEDNLENSESDAIFNISWFKTHFILVQSEEKRLEKLLGKLRGKESSIDPYPFVKLSSDLYTDLFFWKYNTKKILKKCPPVTEFSRFCILSRNRIFQQFPNTKKDISLFWIIARRQWDVLSNSEKSNRKFIASKPYQPYADYDELKRFLVYSSEDSDAQGDFEEMCLDAGSANWKGVGSKGGLDPLPKERRGSHEVQLTEKLPHMLEADTIAENSSELPENESKARNSIVDKSTQNITISTSPCSENDEMRSEIGSEPLVAKAPEPDSGRKKDVETTAKNINTSSTTVVVDEDFSVGEEAERTILHNQTDDVETEKDNKQATAYEVRSPSTIVQTPQTTPPRAGDIESVLASDLKNMGTGSDLEFGGGSRKSNISRDFEDMGETPDDEDQSSIYQNQLVAEVKEHELASTNIHNDDIHTSPLLGGRKNSIINGVDDLQLNIQLPSGNSSETEEDRGFEAEDDEPSRVVSFDNSLETGTSSPTVESVKSLPMVKLRKVQKQGTGRVLSTNLDVNELLHEADEASSVPEKVDKYEKIINTILGPSNGRKRSSTFINALSGWVSAEDGYDMEHNPVPKSKSGCPKRQRSLNLMESLDPATLEKLYQEKNEEELNGVQSMLKHREEEYKRSKLSEKYYNGRHRSLRDRLNDLLDDRMMDMANSAEFKHKMIHPRDLYERFVNSRAKPWNAISSMEKEPYYEAFKRQYYWVIYHPDRDQQEDIMFDIAQVCIEFGDMSLPVVLASLFDADKIDDD</sequence>
<feature type="region of interest" description="Disordered" evidence="1">
    <location>
        <begin position="536"/>
        <end position="570"/>
    </location>
</feature>
<dbReference type="Proteomes" id="UP000478008">
    <property type="component" value="Unassembled WGS sequence"/>
</dbReference>
<protein>
    <submittedName>
        <fullName evidence="2">DEBR0S3_04368g1_1</fullName>
    </submittedName>
</protein>
<feature type="region of interest" description="Disordered" evidence="1">
    <location>
        <begin position="392"/>
        <end position="453"/>
    </location>
</feature>
<feature type="compositionally biased region" description="Polar residues" evidence="1">
    <location>
        <begin position="409"/>
        <end position="424"/>
    </location>
</feature>
<feature type="region of interest" description="Disordered" evidence="1">
    <location>
        <begin position="481"/>
        <end position="523"/>
    </location>
</feature>
<feature type="region of interest" description="Disordered" evidence="1">
    <location>
        <begin position="109"/>
        <end position="135"/>
    </location>
</feature>
<evidence type="ECO:0000256" key="1">
    <source>
        <dbReference type="SAM" id="MobiDB-lite"/>
    </source>
</evidence>
<feature type="region of interest" description="Disordered" evidence="1">
    <location>
        <begin position="622"/>
        <end position="644"/>
    </location>
</feature>
<dbReference type="EMBL" id="CABFWN010000003">
    <property type="protein sequence ID" value="VUG18187.1"/>
    <property type="molecule type" value="Genomic_DNA"/>
</dbReference>
<organism evidence="2 3">
    <name type="scientific">Dekkera bruxellensis</name>
    <name type="common">Brettanomyces custersii</name>
    <dbReference type="NCBI Taxonomy" id="5007"/>
    <lineage>
        <taxon>Eukaryota</taxon>
        <taxon>Fungi</taxon>
        <taxon>Dikarya</taxon>
        <taxon>Ascomycota</taxon>
        <taxon>Saccharomycotina</taxon>
        <taxon>Pichiomycetes</taxon>
        <taxon>Pichiales</taxon>
        <taxon>Pichiaceae</taxon>
        <taxon>Brettanomyces</taxon>
    </lineage>
</organism>
<feature type="compositionally biased region" description="Polar residues" evidence="1">
    <location>
        <begin position="507"/>
        <end position="516"/>
    </location>
</feature>
<keyword evidence="3" id="KW-1185">Reference proteome</keyword>
<feature type="compositionally biased region" description="Acidic residues" evidence="1">
    <location>
        <begin position="559"/>
        <end position="569"/>
    </location>
</feature>
<name>A0A7D9H1R7_DEKBR</name>
<feature type="compositionally biased region" description="Basic and acidic residues" evidence="1">
    <location>
        <begin position="109"/>
        <end position="129"/>
    </location>
</feature>
<evidence type="ECO:0000313" key="2">
    <source>
        <dbReference type="EMBL" id="VUG18187.1"/>
    </source>
</evidence>